<gene>
    <name evidence="2" type="ORF">BECKLFY1418B_GA0070995_107420</name>
</gene>
<feature type="compositionally biased region" description="Basic and acidic residues" evidence="1">
    <location>
        <begin position="14"/>
        <end position="23"/>
    </location>
</feature>
<sequence>MIGSSACAFPSDPTDQRTIHGEKNGSPMAGGSMNNGEKKTAIENPPHACIVLLAAGNSHADDGSIRDDCRGKKANHRGDSKD</sequence>
<proteinExistence type="predicted"/>
<feature type="compositionally biased region" description="Basic and acidic residues" evidence="1">
    <location>
        <begin position="59"/>
        <end position="82"/>
    </location>
</feature>
<name>A0A450UTB0_9GAMM</name>
<evidence type="ECO:0000313" key="2">
    <source>
        <dbReference type="EMBL" id="VFJ95804.1"/>
    </source>
</evidence>
<reference evidence="2" key="1">
    <citation type="submission" date="2019-02" db="EMBL/GenBank/DDBJ databases">
        <authorList>
            <person name="Gruber-Vodicka R. H."/>
            <person name="Seah K. B. B."/>
        </authorList>
    </citation>
    <scope>NUCLEOTIDE SEQUENCE</scope>
    <source>
        <strain evidence="2">BECK_M7</strain>
    </source>
</reference>
<dbReference type="EMBL" id="CAADFF010000074">
    <property type="protein sequence ID" value="VFJ95804.1"/>
    <property type="molecule type" value="Genomic_DNA"/>
</dbReference>
<organism evidence="2">
    <name type="scientific">Candidatus Kentrum sp. LFY</name>
    <dbReference type="NCBI Taxonomy" id="2126342"/>
    <lineage>
        <taxon>Bacteria</taxon>
        <taxon>Pseudomonadati</taxon>
        <taxon>Pseudomonadota</taxon>
        <taxon>Gammaproteobacteria</taxon>
        <taxon>Candidatus Kentrum</taxon>
    </lineage>
</organism>
<feature type="region of interest" description="Disordered" evidence="1">
    <location>
        <begin position="1"/>
        <end position="41"/>
    </location>
</feature>
<evidence type="ECO:0000256" key="1">
    <source>
        <dbReference type="SAM" id="MobiDB-lite"/>
    </source>
</evidence>
<dbReference type="AlphaFoldDB" id="A0A450UTB0"/>
<protein>
    <submittedName>
        <fullName evidence="2">Uncharacterized protein</fullName>
    </submittedName>
</protein>
<accession>A0A450UTB0</accession>
<feature type="region of interest" description="Disordered" evidence="1">
    <location>
        <begin position="57"/>
        <end position="82"/>
    </location>
</feature>